<sequence length="82" mass="9260">MNSSSWKTVILLMIVTNIPNTFAVTEYDIMKYNYQDFKSPRARVHCASGDDGLGHHNLNLSYVPGHKTFFCGCIETCGWIVT</sequence>
<feature type="chain" id="PRO_5043965965" description="S-protein homolog" evidence="1">
    <location>
        <begin position="24"/>
        <end position="82"/>
    </location>
</feature>
<keyword evidence="1" id="KW-0732">Signal</keyword>
<gene>
    <name evidence="2" type="ORF">LIER_07196</name>
</gene>
<evidence type="ECO:0000313" key="2">
    <source>
        <dbReference type="EMBL" id="GAA0147514.1"/>
    </source>
</evidence>
<evidence type="ECO:0000256" key="1">
    <source>
        <dbReference type="SAM" id="SignalP"/>
    </source>
</evidence>
<proteinExistence type="predicted"/>
<evidence type="ECO:0000313" key="3">
    <source>
        <dbReference type="Proteomes" id="UP001454036"/>
    </source>
</evidence>
<feature type="signal peptide" evidence="1">
    <location>
        <begin position="1"/>
        <end position="23"/>
    </location>
</feature>
<evidence type="ECO:0008006" key="4">
    <source>
        <dbReference type="Google" id="ProtNLM"/>
    </source>
</evidence>
<keyword evidence="3" id="KW-1185">Reference proteome</keyword>
<name>A0AAV3P7N7_LITER</name>
<dbReference type="EMBL" id="BAABME010001093">
    <property type="protein sequence ID" value="GAA0147514.1"/>
    <property type="molecule type" value="Genomic_DNA"/>
</dbReference>
<accession>A0AAV3P7N7</accession>
<dbReference type="Proteomes" id="UP001454036">
    <property type="component" value="Unassembled WGS sequence"/>
</dbReference>
<comment type="caution">
    <text evidence="2">The sequence shown here is derived from an EMBL/GenBank/DDBJ whole genome shotgun (WGS) entry which is preliminary data.</text>
</comment>
<protein>
    <recommendedName>
        <fullName evidence="4">S-protein homolog</fullName>
    </recommendedName>
</protein>
<reference evidence="2 3" key="1">
    <citation type="submission" date="2024-01" db="EMBL/GenBank/DDBJ databases">
        <title>The complete chloroplast genome sequence of Lithospermum erythrorhizon: insights into the phylogenetic relationship among Boraginaceae species and the maternal lineages of purple gromwells.</title>
        <authorList>
            <person name="Okada T."/>
            <person name="Watanabe K."/>
        </authorList>
    </citation>
    <scope>NUCLEOTIDE SEQUENCE [LARGE SCALE GENOMIC DNA]</scope>
</reference>
<organism evidence="2 3">
    <name type="scientific">Lithospermum erythrorhizon</name>
    <name type="common">Purple gromwell</name>
    <name type="synonym">Lithospermum officinale var. erythrorhizon</name>
    <dbReference type="NCBI Taxonomy" id="34254"/>
    <lineage>
        <taxon>Eukaryota</taxon>
        <taxon>Viridiplantae</taxon>
        <taxon>Streptophyta</taxon>
        <taxon>Embryophyta</taxon>
        <taxon>Tracheophyta</taxon>
        <taxon>Spermatophyta</taxon>
        <taxon>Magnoliopsida</taxon>
        <taxon>eudicotyledons</taxon>
        <taxon>Gunneridae</taxon>
        <taxon>Pentapetalae</taxon>
        <taxon>asterids</taxon>
        <taxon>lamiids</taxon>
        <taxon>Boraginales</taxon>
        <taxon>Boraginaceae</taxon>
        <taxon>Boraginoideae</taxon>
        <taxon>Lithospermeae</taxon>
        <taxon>Lithospermum</taxon>
    </lineage>
</organism>
<dbReference type="AlphaFoldDB" id="A0AAV3P7N7"/>